<protein>
    <submittedName>
        <fullName evidence="2">ORF82</fullName>
    </submittedName>
</protein>
<dbReference type="EMBL" id="BK063093">
    <property type="protein sequence ID" value="DBA11783.1"/>
    <property type="molecule type" value="Genomic_DNA"/>
</dbReference>
<reference evidence="2" key="2">
    <citation type="submission" date="2023-01" db="EMBL/GenBank/DDBJ databases">
        <authorList>
            <person name="Rosani U."/>
            <person name="Delmont T.O."/>
            <person name="Gaia M."/>
            <person name="Krupovic M."/>
        </authorList>
    </citation>
    <scope>NUCLEOTIDE SEQUENCE</scope>
    <source>
        <strain evidence="2">MalacoHV1/China/2018</strain>
    </source>
</reference>
<accession>A0AA48P7T5</accession>
<keyword evidence="1" id="KW-1133">Transmembrane helix</keyword>
<sequence>MGMEVWTTLGMLFCFMTIVISVSLITTGEHVKRLTSQCCFPMALSIFLSVIFCTKSPVLLGSIKPVSCLPILDSVWLVCMKKRSFICSGVWNPHSIWIILAVSLR</sequence>
<feature type="transmembrane region" description="Helical" evidence="1">
    <location>
        <begin position="6"/>
        <end position="26"/>
    </location>
</feature>
<organism evidence="2">
    <name type="scientific">Malaco herpesvirus 1</name>
    <dbReference type="NCBI Taxonomy" id="3031797"/>
    <lineage>
        <taxon>Viruses</taxon>
        <taxon>Duplodnaviria</taxon>
        <taxon>Heunggongvirae</taxon>
        <taxon>Peploviricota</taxon>
        <taxon>Herviviricetes</taxon>
        <taxon>Herpesvirales</taxon>
        <taxon>Malacoherpesviridae</taxon>
    </lineage>
</organism>
<evidence type="ECO:0000256" key="1">
    <source>
        <dbReference type="SAM" id="Phobius"/>
    </source>
</evidence>
<evidence type="ECO:0000313" key="2">
    <source>
        <dbReference type="EMBL" id="DBA11783.1"/>
    </source>
</evidence>
<reference evidence="2" key="1">
    <citation type="journal article" date="2023" name="Front. Mar. Sci.">
        <title>Tracing the invertebrate herpesviruses in the global sequence datasets.</title>
        <authorList>
            <person name="Rosani U."/>
            <person name="Gaia M."/>
            <person name="Delmont T.O."/>
            <person name="Krupovic M."/>
        </authorList>
    </citation>
    <scope>NUCLEOTIDE SEQUENCE</scope>
    <source>
        <strain evidence="2">MalacoHV1/China/2018</strain>
    </source>
</reference>
<keyword evidence="1" id="KW-0812">Transmembrane</keyword>
<proteinExistence type="predicted"/>
<keyword evidence="1" id="KW-0472">Membrane</keyword>
<name>A0AA48P7T5_9VIRU</name>